<evidence type="ECO:0000313" key="1">
    <source>
        <dbReference type="EMBL" id="KAJ9081284.1"/>
    </source>
</evidence>
<accession>A0ACC2U3A0</accession>
<reference evidence="1" key="1">
    <citation type="submission" date="2022-04" db="EMBL/GenBank/DDBJ databases">
        <title>Genome of the entomopathogenic fungus Entomophthora muscae.</title>
        <authorList>
            <person name="Elya C."/>
            <person name="Lovett B.R."/>
            <person name="Lee E."/>
            <person name="Macias A.M."/>
            <person name="Hajek A.E."/>
            <person name="De Bivort B.L."/>
            <person name="Kasson M.T."/>
            <person name="De Fine Licht H.H."/>
            <person name="Stajich J.E."/>
        </authorList>
    </citation>
    <scope>NUCLEOTIDE SEQUENCE</scope>
    <source>
        <strain evidence="1">Berkeley</strain>
    </source>
</reference>
<evidence type="ECO:0000313" key="2">
    <source>
        <dbReference type="Proteomes" id="UP001165960"/>
    </source>
</evidence>
<dbReference type="EMBL" id="QTSX02001486">
    <property type="protein sequence ID" value="KAJ9081284.1"/>
    <property type="molecule type" value="Genomic_DNA"/>
</dbReference>
<dbReference type="Proteomes" id="UP001165960">
    <property type="component" value="Unassembled WGS sequence"/>
</dbReference>
<keyword evidence="2" id="KW-1185">Reference proteome</keyword>
<protein>
    <submittedName>
        <fullName evidence="1">Uncharacterized protein</fullName>
    </submittedName>
</protein>
<organism evidence="1 2">
    <name type="scientific">Entomophthora muscae</name>
    <dbReference type="NCBI Taxonomy" id="34485"/>
    <lineage>
        <taxon>Eukaryota</taxon>
        <taxon>Fungi</taxon>
        <taxon>Fungi incertae sedis</taxon>
        <taxon>Zoopagomycota</taxon>
        <taxon>Entomophthoromycotina</taxon>
        <taxon>Entomophthoromycetes</taxon>
        <taxon>Entomophthorales</taxon>
        <taxon>Entomophthoraceae</taxon>
        <taxon>Entomophthora</taxon>
    </lineage>
</organism>
<sequence>MTSNSQHILELCALYNSTSQIHPRKAHLPAPLTLASSGTSHYKPTTFPLTCCNTVSHGLDDSLVHFFSQHFQLIHEHLHGMESSHLSPSSKGSIVVQQATVFLKQVTLPKNPLHFRPAPLSKSPLAFKNPYSCVYALAYDFMETVKQKPLEYSSFTAKLANFISFSNHLDVWPYWVYFIYPTLLDPITSKGSPEKIPLHSKPIEKVFKSSNPYIPQELSLRFTSRNNIQSFTCPFRPCQNTYTSTPGLRTHLLKYHLQSKHCKEDTLPKNRNIQYKCPIRQCKENFTSESGIRKHLLHIHFGTFYKAQVAGELTADSRRANRTKFY</sequence>
<name>A0ACC2U3A0_9FUNG</name>
<comment type="caution">
    <text evidence="1">The sequence shown here is derived from an EMBL/GenBank/DDBJ whole genome shotgun (WGS) entry which is preliminary data.</text>
</comment>
<gene>
    <name evidence="1" type="ORF">DSO57_1016303</name>
</gene>
<proteinExistence type="predicted"/>